<comment type="similarity">
    <text evidence="1">Belongs to the LysR transcriptional regulatory family.</text>
</comment>
<dbReference type="InterPro" id="IPR036388">
    <property type="entry name" value="WH-like_DNA-bd_sf"/>
</dbReference>
<dbReference type="Pfam" id="PF03466">
    <property type="entry name" value="LysR_substrate"/>
    <property type="match status" value="1"/>
</dbReference>
<reference evidence="6 7" key="1">
    <citation type="journal article" date="2019" name="Int. J. Syst. Evol. Microbiol.">
        <title>The Global Catalogue of Microorganisms (GCM) 10K type strain sequencing project: providing services to taxonomists for standard genome sequencing and annotation.</title>
        <authorList>
            <consortium name="The Broad Institute Genomics Platform"/>
            <consortium name="The Broad Institute Genome Sequencing Center for Infectious Disease"/>
            <person name="Wu L."/>
            <person name="Ma J."/>
        </authorList>
    </citation>
    <scope>NUCLEOTIDE SEQUENCE [LARGE SCALE GENOMIC DNA]</scope>
    <source>
        <strain evidence="6 7">JCM 10977</strain>
    </source>
</reference>
<dbReference type="PANTHER" id="PTHR30346">
    <property type="entry name" value="TRANSCRIPTIONAL DUAL REGULATOR HCAR-RELATED"/>
    <property type="match status" value="1"/>
</dbReference>
<sequence>MIEVRRLRVLRALADHGTVTAAAEVLHLTPSAVSQQLAALESEVGQELLERRGRRVAITSAGRLLLTHADLILTEVERAEDAMRLHADGTTGEVRIAAFATAISLLVAPTLPVLRESVPGLRLSVSDAEGHQAIARLLDGEIDLAIAVEHRGSPRPDDERLARIPLYAEPFVAVVHRSHPVALADAVDLTTLSTDDWVMTSVGNPIRDVVLLACEQAGFQPRVAHTSDDFRSVAALVAANAGVSLVPRLAIADYNPADAVLLPLIPPTPVRRVFAATRKARAGHPLITATITALQKTATTLPVTF</sequence>
<dbReference type="Pfam" id="PF00126">
    <property type="entry name" value="HTH_1"/>
    <property type="match status" value="1"/>
</dbReference>
<keyword evidence="7" id="KW-1185">Reference proteome</keyword>
<dbReference type="PROSITE" id="PS50931">
    <property type="entry name" value="HTH_LYSR"/>
    <property type="match status" value="1"/>
</dbReference>
<keyword evidence="4" id="KW-0804">Transcription</keyword>
<dbReference type="SUPFAM" id="SSF53850">
    <property type="entry name" value="Periplasmic binding protein-like II"/>
    <property type="match status" value="1"/>
</dbReference>
<keyword evidence="2" id="KW-0805">Transcription regulation</keyword>
<organism evidence="6 7">
    <name type="scientific">Kribbella koreensis</name>
    <dbReference type="NCBI Taxonomy" id="57909"/>
    <lineage>
        <taxon>Bacteria</taxon>
        <taxon>Bacillati</taxon>
        <taxon>Actinomycetota</taxon>
        <taxon>Actinomycetes</taxon>
        <taxon>Propionibacteriales</taxon>
        <taxon>Kribbellaceae</taxon>
        <taxon>Kribbella</taxon>
    </lineage>
</organism>
<dbReference type="PANTHER" id="PTHR30346:SF29">
    <property type="entry name" value="LYSR SUBSTRATE-BINDING"/>
    <property type="match status" value="1"/>
</dbReference>
<protein>
    <submittedName>
        <fullName evidence="6">LysR family transcriptional regulator</fullName>
    </submittedName>
</protein>
<gene>
    <name evidence="6" type="ORF">GCM10009554_49280</name>
</gene>
<dbReference type="InterPro" id="IPR000847">
    <property type="entry name" value="LysR_HTH_N"/>
</dbReference>
<evidence type="ECO:0000313" key="7">
    <source>
        <dbReference type="Proteomes" id="UP001500542"/>
    </source>
</evidence>
<evidence type="ECO:0000256" key="2">
    <source>
        <dbReference type="ARBA" id="ARBA00023015"/>
    </source>
</evidence>
<dbReference type="RefSeq" id="WP_343974564.1">
    <property type="nucleotide sequence ID" value="NZ_BAAAHK010000013.1"/>
</dbReference>
<accession>A0ABN1R082</accession>
<dbReference type="Proteomes" id="UP001500542">
    <property type="component" value="Unassembled WGS sequence"/>
</dbReference>
<evidence type="ECO:0000256" key="4">
    <source>
        <dbReference type="ARBA" id="ARBA00023163"/>
    </source>
</evidence>
<dbReference type="SUPFAM" id="SSF46785">
    <property type="entry name" value="Winged helix' DNA-binding domain"/>
    <property type="match status" value="1"/>
</dbReference>
<evidence type="ECO:0000259" key="5">
    <source>
        <dbReference type="PROSITE" id="PS50931"/>
    </source>
</evidence>
<dbReference type="InterPro" id="IPR036390">
    <property type="entry name" value="WH_DNA-bd_sf"/>
</dbReference>
<dbReference type="InterPro" id="IPR005119">
    <property type="entry name" value="LysR_subst-bd"/>
</dbReference>
<keyword evidence="3" id="KW-0238">DNA-binding</keyword>
<evidence type="ECO:0000256" key="3">
    <source>
        <dbReference type="ARBA" id="ARBA00023125"/>
    </source>
</evidence>
<dbReference type="PRINTS" id="PR00039">
    <property type="entry name" value="HTHLYSR"/>
</dbReference>
<comment type="caution">
    <text evidence="6">The sequence shown here is derived from an EMBL/GenBank/DDBJ whole genome shotgun (WGS) entry which is preliminary data.</text>
</comment>
<evidence type="ECO:0000256" key="1">
    <source>
        <dbReference type="ARBA" id="ARBA00009437"/>
    </source>
</evidence>
<name>A0ABN1R082_9ACTN</name>
<proteinExistence type="inferred from homology"/>
<evidence type="ECO:0000313" key="6">
    <source>
        <dbReference type="EMBL" id="GAA0950002.1"/>
    </source>
</evidence>
<dbReference type="CDD" id="cd08423">
    <property type="entry name" value="PBP2_LTTR_like_6"/>
    <property type="match status" value="1"/>
</dbReference>
<dbReference type="Gene3D" id="1.10.10.10">
    <property type="entry name" value="Winged helix-like DNA-binding domain superfamily/Winged helix DNA-binding domain"/>
    <property type="match status" value="1"/>
</dbReference>
<feature type="domain" description="HTH lysR-type" evidence="5">
    <location>
        <begin position="2"/>
        <end position="59"/>
    </location>
</feature>
<dbReference type="Gene3D" id="3.40.190.10">
    <property type="entry name" value="Periplasmic binding protein-like II"/>
    <property type="match status" value="2"/>
</dbReference>
<dbReference type="EMBL" id="BAAAHK010000013">
    <property type="protein sequence ID" value="GAA0950002.1"/>
    <property type="molecule type" value="Genomic_DNA"/>
</dbReference>